<reference evidence="1 2" key="1">
    <citation type="submission" date="2018-08" db="EMBL/GenBank/DDBJ databases">
        <title>Complete genome sequencing of Blastochloris tepida GI.</title>
        <authorList>
            <person name="Tsukatani Y."/>
            <person name="Mori H."/>
        </authorList>
    </citation>
    <scope>NUCLEOTIDE SEQUENCE [LARGE SCALE GENOMIC DNA]</scope>
    <source>
        <strain evidence="1 2">GI</strain>
    </source>
</reference>
<accession>A0A348G4E7</accession>
<evidence type="ECO:0000313" key="1">
    <source>
        <dbReference type="EMBL" id="BBF94430.1"/>
    </source>
</evidence>
<name>A0A348G4E7_9HYPH</name>
<proteinExistence type="predicted"/>
<sequence length="72" mass="7463">MAVLVKRVLAERVLAERVMAVSSGWRLRCLAASSSVGRGARRGGSRKAHEIGGAGLKGVRARVAMAHAANPA</sequence>
<organism evidence="1 2">
    <name type="scientific">Blastochloris tepida</name>
    <dbReference type="NCBI Taxonomy" id="2233851"/>
    <lineage>
        <taxon>Bacteria</taxon>
        <taxon>Pseudomonadati</taxon>
        <taxon>Pseudomonadota</taxon>
        <taxon>Alphaproteobacteria</taxon>
        <taxon>Hyphomicrobiales</taxon>
        <taxon>Blastochloridaceae</taxon>
        <taxon>Blastochloris</taxon>
    </lineage>
</organism>
<dbReference type="EMBL" id="AP018907">
    <property type="protein sequence ID" value="BBF94430.1"/>
    <property type="molecule type" value="Genomic_DNA"/>
</dbReference>
<dbReference type="KEGG" id="blag:BLTE_31150"/>
<protein>
    <submittedName>
        <fullName evidence="1">Uncharacterized protein</fullName>
    </submittedName>
</protein>
<gene>
    <name evidence="1" type="ORF">BLTE_31150</name>
</gene>
<keyword evidence="2" id="KW-1185">Reference proteome</keyword>
<evidence type="ECO:0000313" key="2">
    <source>
        <dbReference type="Proteomes" id="UP000266934"/>
    </source>
</evidence>
<dbReference type="AlphaFoldDB" id="A0A348G4E7"/>
<dbReference type="Proteomes" id="UP000266934">
    <property type="component" value="Chromosome"/>
</dbReference>